<dbReference type="RefSeq" id="WP_054553411.1">
    <property type="nucleotide sequence ID" value="NZ_LJTC01000008.1"/>
</dbReference>
<evidence type="ECO:0000256" key="7">
    <source>
        <dbReference type="SAM" id="Phobius"/>
    </source>
</evidence>
<dbReference type="Gene3D" id="1.10.287.950">
    <property type="entry name" value="Methyl-accepting chemotaxis protein"/>
    <property type="match status" value="1"/>
</dbReference>
<evidence type="ECO:0000259" key="8">
    <source>
        <dbReference type="PROSITE" id="PS50111"/>
    </source>
</evidence>
<keyword evidence="7" id="KW-1133">Transmembrane helix</keyword>
<keyword evidence="7" id="KW-0472">Membrane</keyword>
<dbReference type="AlphaFoldDB" id="A0A0P7D3R6"/>
<dbReference type="PANTHER" id="PTHR32089:SF112">
    <property type="entry name" value="LYSOZYME-LIKE PROTEIN-RELATED"/>
    <property type="match status" value="1"/>
</dbReference>
<feature type="transmembrane region" description="Helical" evidence="7">
    <location>
        <begin position="16"/>
        <end position="37"/>
    </location>
</feature>
<feature type="transmembrane region" description="Helical" evidence="7">
    <location>
        <begin position="186"/>
        <end position="208"/>
    </location>
</feature>
<evidence type="ECO:0000256" key="2">
    <source>
        <dbReference type="ARBA" id="ARBA00022519"/>
    </source>
</evidence>
<evidence type="ECO:0000256" key="5">
    <source>
        <dbReference type="PROSITE-ProRule" id="PRU00284"/>
    </source>
</evidence>
<keyword evidence="2" id="KW-0997">Cell inner membrane</keyword>
<name>A0A0P7D3R6_9GAMM</name>
<dbReference type="FunFam" id="1.10.287.950:FF:000001">
    <property type="entry name" value="Methyl-accepting chemotaxis sensory transducer"/>
    <property type="match status" value="1"/>
</dbReference>
<dbReference type="PROSITE" id="PS50192">
    <property type="entry name" value="T_SNARE"/>
    <property type="match status" value="1"/>
</dbReference>
<organism evidence="11 12">
    <name type="scientific">Pseudoalteromonas lipolytica</name>
    <dbReference type="NCBI Taxonomy" id="570156"/>
    <lineage>
        <taxon>Bacteria</taxon>
        <taxon>Pseudomonadati</taxon>
        <taxon>Pseudomonadota</taxon>
        <taxon>Gammaproteobacteria</taxon>
        <taxon>Alteromonadales</taxon>
        <taxon>Pseudoalteromonadaceae</taxon>
        <taxon>Pseudoalteromonas</taxon>
    </lineage>
</organism>
<dbReference type="InterPro" id="IPR004090">
    <property type="entry name" value="Chemotax_Me-accpt_rcpt"/>
</dbReference>
<dbReference type="Gene3D" id="6.10.340.10">
    <property type="match status" value="1"/>
</dbReference>
<dbReference type="InterPro" id="IPR004089">
    <property type="entry name" value="MCPsignal_dom"/>
</dbReference>
<dbReference type="STRING" id="570156.AOG27_12810"/>
<dbReference type="InterPro" id="IPR003660">
    <property type="entry name" value="HAMP_dom"/>
</dbReference>
<keyword evidence="7" id="KW-0812">Transmembrane</keyword>
<dbReference type="OrthoDB" id="49457at2"/>
<accession>A0A0P7D3R6</accession>
<keyword evidence="3 5" id="KW-0807">Transducer</keyword>
<dbReference type="GO" id="GO:0006935">
    <property type="term" value="P:chemotaxis"/>
    <property type="evidence" value="ECO:0007669"/>
    <property type="project" value="InterPro"/>
</dbReference>
<dbReference type="PRINTS" id="PR00260">
    <property type="entry name" value="CHEMTRNSDUCR"/>
</dbReference>
<evidence type="ECO:0000313" key="11">
    <source>
        <dbReference type="EMBL" id="KPM82965.1"/>
    </source>
</evidence>
<comment type="caution">
    <text evidence="11">The sequence shown here is derived from an EMBL/GenBank/DDBJ whole genome shotgun (WGS) entry which is preliminary data.</text>
</comment>
<dbReference type="Pfam" id="PF00015">
    <property type="entry name" value="MCPsignal"/>
    <property type="match status" value="1"/>
</dbReference>
<dbReference type="PANTHER" id="PTHR32089">
    <property type="entry name" value="METHYL-ACCEPTING CHEMOTAXIS PROTEIN MCPB"/>
    <property type="match status" value="1"/>
</dbReference>
<feature type="coiled-coil region" evidence="6">
    <location>
        <begin position="318"/>
        <end position="345"/>
    </location>
</feature>
<feature type="domain" description="T-SNARE coiled-coil homology" evidence="9">
    <location>
        <begin position="455"/>
        <end position="517"/>
    </location>
</feature>
<keyword evidence="6" id="KW-0175">Coiled coil</keyword>
<dbReference type="GO" id="GO:0007165">
    <property type="term" value="P:signal transduction"/>
    <property type="evidence" value="ECO:0007669"/>
    <property type="project" value="UniProtKB-KW"/>
</dbReference>
<comment type="similarity">
    <text evidence="4">Belongs to the methyl-accepting chemotaxis (MCP) protein family.</text>
</comment>
<dbReference type="EMBL" id="LJTC01000008">
    <property type="protein sequence ID" value="KPM82965.1"/>
    <property type="molecule type" value="Genomic_DNA"/>
</dbReference>
<proteinExistence type="inferred from homology"/>
<dbReference type="PATRIC" id="fig|570156.3.peg.3661"/>
<dbReference type="CDD" id="cd11386">
    <property type="entry name" value="MCP_signal"/>
    <property type="match status" value="1"/>
</dbReference>
<evidence type="ECO:0000256" key="6">
    <source>
        <dbReference type="SAM" id="Coils"/>
    </source>
</evidence>
<evidence type="ECO:0000256" key="1">
    <source>
        <dbReference type="ARBA" id="ARBA00004429"/>
    </source>
</evidence>
<evidence type="ECO:0000256" key="3">
    <source>
        <dbReference type="ARBA" id="ARBA00023224"/>
    </source>
</evidence>
<gene>
    <name evidence="11" type="ORF">AOG27_12810</name>
</gene>
<reference evidence="11 12" key="1">
    <citation type="submission" date="2015-09" db="EMBL/GenBank/DDBJ databases">
        <title>Draft Genome Sequence of Pseudoalteromonas lipolytica UCD-48B.</title>
        <authorList>
            <person name="Krusor M."/>
            <person name="Coil D.A."/>
            <person name="Lang J.M."/>
            <person name="Eisen J.A."/>
            <person name="Alexiev A."/>
        </authorList>
    </citation>
    <scope>NUCLEOTIDE SEQUENCE [LARGE SCALE GENOMIC DNA]</scope>
    <source>
        <strain evidence="11 12">UCD-48B</strain>
    </source>
</reference>
<dbReference type="Proteomes" id="UP000050378">
    <property type="component" value="Unassembled WGS sequence"/>
</dbReference>
<keyword evidence="2" id="KW-1003">Cell membrane</keyword>
<dbReference type="GO" id="GO:0005886">
    <property type="term" value="C:plasma membrane"/>
    <property type="evidence" value="ECO:0007669"/>
    <property type="project" value="UniProtKB-SubCell"/>
</dbReference>
<dbReference type="GO" id="GO:0004888">
    <property type="term" value="F:transmembrane signaling receptor activity"/>
    <property type="evidence" value="ECO:0007669"/>
    <property type="project" value="InterPro"/>
</dbReference>
<evidence type="ECO:0000259" key="9">
    <source>
        <dbReference type="PROSITE" id="PS50192"/>
    </source>
</evidence>
<dbReference type="CDD" id="cd06225">
    <property type="entry name" value="HAMP"/>
    <property type="match status" value="1"/>
</dbReference>
<sequence length="541" mass="58577">MSAGISFNNLSITKKIHAITCIAITAFVIIVVTNFIAMNDNKISLDELEKSSYQVVKLTSANVALLEKLDELYTQAVTFGESDLVDSAAQTYKTINENLQNIISINDSYVHADTKKQLELYAQTSSSIATSMIDGTADFSKIQQQAQQKTQQYEAVLAGFKRAQTRADDRFFELVQATKARSDNALNLMLVVSVVSLILLVVTSIWIARGIGSSASAAADNLRLLADGKGSLSTQLEVHAKDEIGQVSINFNAFIQLLKAAVLEVIAVCEPLMENSTRLVQGMERAERATTKQTSDAEIVKQSMEEMRQSVADISHSAANASQAAQTAEREVEQSRTQIQRSVTESKTLSEEINQAASTINQLATDTKNVTQILNVITSIAEQTNLLALNAAIEAARAGEQGRGFAVVADEVRELASRTSQSTNEIRELLSTLTTAASHAVNAMNSARDMATNNAEAAENTGQSIDKISEQILEINGMNSQIAAATEEQTSVASMVVDNVTNMHMSFEETMDSLSAVRDVAKNLHYLSDSLLDATAKFKVE</sequence>
<feature type="domain" description="HAMP" evidence="10">
    <location>
        <begin position="209"/>
        <end position="263"/>
    </location>
</feature>
<dbReference type="SMART" id="SM00283">
    <property type="entry name" value="MA"/>
    <property type="match status" value="1"/>
</dbReference>
<evidence type="ECO:0000259" key="10">
    <source>
        <dbReference type="PROSITE" id="PS50885"/>
    </source>
</evidence>
<evidence type="ECO:0000256" key="4">
    <source>
        <dbReference type="ARBA" id="ARBA00029447"/>
    </source>
</evidence>
<dbReference type="PROSITE" id="PS50111">
    <property type="entry name" value="CHEMOTAXIS_TRANSDUC_2"/>
    <property type="match status" value="1"/>
</dbReference>
<feature type="domain" description="Methyl-accepting transducer" evidence="8">
    <location>
        <begin position="268"/>
        <end position="504"/>
    </location>
</feature>
<dbReference type="SUPFAM" id="SSF58104">
    <property type="entry name" value="Methyl-accepting chemotaxis protein (MCP) signaling domain"/>
    <property type="match status" value="1"/>
</dbReference>
<comment type="subcellular location">
    <subcellularLocation>
        <location evidence="1">Cell inner membrane</location>
        <topology evidence="1">Multi-pass membrane protein</topology>
    </subcellularLocation>
</comment>
<protein>
    <submittedName>
        <fullName evidence="11">Chemotaxis protein</fullName>
    </submittedName>
</protein>
<dbReference type="InterPro" id="IPR000727">
    <property type="entry name" value="T_SNARE_dom"/>
</dbReference>
<evidence type="ECO:0000313" key="12">
    <source>
        <dbReference type="Proteomes" id="UP000050378"/>
    </source>
</evidence>
<dbReference type="PROSITE" id="PS50885">
    <property type="entry name" value="HAMP"/>
    <property type="match status" value="1"/>
</dbReference>